<sequence>MPAVSTPAPTDVLVTTLPVATPPVPDPATLRTVLLTPSPYRSGVAAQLAAEGRPVHVVVPMRPTRLQAWCSDIDGAHAAALRVVHGWLDGLAAHGVRATGEVGDPDHAVALADAGAQAPTLAVLTLP</sequence>
<dbReference type="Gene3D" id="3.40.50.620">
    <property type="entry name" value="HUPs"/>
    <property type="match status" value="1"/>
</dbReference>
<accession>A0A2T4UIZ3</accession>
<comment type="caution">
    <text evidence="1">The sequence shown here is derived from an EMBL/GenBank/DDBJ whole genome shotgun (WGS) entry which is preliminary data.</text>
</comment>
<evidence type="ECO:0000313" key="2">
    <source>
        <dbReference type="Proteomes" id="UP000240739"/>
    </source>
</evidence>
<name>A0A2T4UIZ3_9ACTN</name>
<gene>
    <name evidence="1" type="ORF">C7Y72_05865</name>
</gene>
<keyword evidence="2" id="KW-1185">Reference proteome</keyword>
<evidence type="ECO:0000313" key="1">
    <source>
        <dbReference type="EMBL" id="PTL59208.1"/>
    </source>
</evidence>
<dbReference type="RefSeq" id="WP_107567644.1">
    <property type="nucleotide sequence ID" value="NZ_PYYB01000001.1"/>
</dbReference>
<dbReference type="AlphaFoldDB" id="A0A2T4UIZ3"/>
<dbReference type="Proteomes" id="UP000240739">
    <property type="component" value="Unassembled WGS sequence"/>
</dbReference>
<protein>
    <submittedName>
        <fullName evidence="1">Uncharacterized protein</fullName>
    </submittedName>
</protein>
<proteinExistence type="predicted"/>
<dbReference type="InterPro" id="IPR014729">
    <property type="entry name" value="Rossmann-like_a/b/a_fold"/>
</dbReference>
<reference evidence="1 2" key="1">
    <citation type="submission" date="2018-03" db="EMBL/GenBank/DDBJ databases">
        <title>Aquarubrobacter algicola gen. nov., sp. nov., a novel actinobacterium isolated from shallow eutrophic lake during the end of cyanobacterial harmful algal blooms.</title>
        <authorList>
            <person name="Chun S.J."/>
        </authorList>
    </citation>
    <scope>NUCLEOTIDE SEQUENCE [LARGE SCALE GENOMIC DNA]</scope>
    <source>
        <strain evidence="1 2">Seoho-28</strain>
    </source>
</reference>
<organism evidence="1 2">
    <name type="scientific">Paraconexibacter algicola</name>
    <dbReference type="NCBI Taxonomy" id="2133960"/>
    <lineage>
        <taxon>Bacteria</taxon>
        <taxon>Bacillati</taxon>
        <taxon>Actinomycetota</taxon>
        <taxon>Thermoleophilia</taxon>
        <taxon>Solirubrobacterales</taxon>
        <taxon>Paraconexibacteraceae</taxon>
        <taxon>Paraconexibacter</taxon>
    </lineage>
</organism>
<dbReference type="EMBL" id="PYYB01000001">
    <property type="protein sequence ID" value="PTL59208.1"/>
    <property type="molecule type" value="Genomic_DNA"/>
</dbReference>